<feature type="region of interest" description="Disordered" evidence="1">
    <location>
        <begin position="462"/>
        <end position="481"/>
    </location>
</feature>
<evidence type="ECO:0000313" key="2">
    <source>
        <dbReference type="EMBL" id="KAJ8877982.1"/>
    </source>
</evidence>
<proteinExistence type="predicted"/>
<dbReference type="EMBL" id="JARBHB010000008">
    <property type="protein sequence ID" value="KAJ8877982.1"/>
    <property type="molecule type" value="Genomic_DNA"/>
</dbReference>
<dbReference type="Proteomes" id="UP001159363">
    <property type="component" value="Chromosome 7"/>
</dbReference>
<feature type="region of interest" description="Disordered" evidence="1">
    <location>
        <begin position="383"/>
        <end position="448"/>
    </location>
</feature>
<accession>A0ABQ9H122</accession>
<feature type="region of interest" description="Disordered" evidence="1">
    <location>
        <begin position="1"/>
        <end position="26"/>
    </location>
</feature>
<feature type="compositionally biased region" description="Basic and acidic residues" evidence="1">
    <location>
        <begin position="1"/>
        <end position="14"/>
    </location>
</feature>
<gene>
    <name evidence="2" type="ORF">PR048_022445</name>
</gene>
<reference evidence="2 3" key="1">
    <citation type="submission" date="2023-02" db="EMBL/GenBank/DDBJ databases">
        <title>LHISI_Scaffold_Assembly.</title>
        <authorList>
            <person name="Stuart O.P."/>
            <person name="Cleave R."/>
            <person name="Magrath M.J.L."/>
            <person name="Mikheyev A.S."/>
        </authorList>
    </citation>
    <scope>NUCLEOTIDE SEQUENCE [LARGE SCALE GENOMIC DNA]</scope>
    <source>
        <strain evidence="2">Daus_M_001</strain>
        <tissue evidence="2">Leg muscle</tissue>
    </source>
</reference>
<name>A0ABQ9H122_9NEOP</name>
<evidence type="ECO:0000256" key="1">
    <source>
        <dbReference type="SAM" id="MobiDB-lite"/>
    </source>
</evidence>
<comment type="caution">
    <text evidence="2">The sequence shown here is derived from an EMBL/GenBank/DDBJ whole genome shotgun (WGS) entry which is preliminary data.</text>
</comment>
<organism evidence="2 3">
    <name type="scientific">Dryococelus australis</name>
    <dbReference type="NCBI Taxonomy" id="614101"/>
    <lineage>
        <taxon>Eukaryota</taxon>
        <taxon>Metazoa</taxon>
        <taxon>Ecdysozoa</taxon>
        <taxon>Arthropoda</taxon>
        <taxon>Hexapoda</taxon>
        <taxon>Insecta</taxon>
        <taxon>Pterygota</taxon>
        <taxon>Neoptera</taxon>
        <taxon>Polyneoptera</taxon>
        <taxon>Phasmatodea</taxon>
        <taxon>Verophasmatodea</taxon>
        <taxon>Anareolatae</taxon>
        <taxon>Phasmatidae</taxon>
        <taxon>Eurycanthinae</taxon>
        <taxon>Dryococelus</taxon>
    </lineage>
</organism>
<protein>
    <submittedName>
        <fullName evidence="2">Uncharacterized protein</fullName>
    </submittedName>
</protein>
<evidence type="ECO:0000313" key="3">
    <source>
        <dbReference type="Proteomes" id="UP001159363"/>
    </source>
</evidence>
<keyword evidence="3" id="KW-1185">Reference proteome</keyword>
<sequence>MSREKRRGGGREGGVDMQPAAHTSRRQLGRALADHISPVPSASPAQKGRVNQRLVATRLRGTTWPGSHIRHRVTYSLYERTKPSHHHHHHIPCRVTPDFVVRMPLDLRFPPYFHSDDALYSPQSSPLALKTSLFGAAQISTLTPSLATTPGSLKICLALAFSPITGDLKNLRRGVKGGGAEGHQFAVSCRATPHSNSELFSAAIFYRSRLLPFSNPGGEHIPRLAGVLASFHPLHTPQHPHCFTSLTPVLVFSSPKDAPSPGGGGGASQEGKARALPNTNLGILPPFSFSRSRFPPSPARFRTSCFPPPYLRRLGTQQPGIRLSTAPHPNQPFLFTRIGTTFTCWQGRPREGFPPTEDALTKLEAGNYKNALGSNELVADRRSSVVNRSAGRRTDERTTDGLDGLLGDESTINSDLAPRATSRPGPKLASPAGQGARGDASPGSSLHKRLSLQCDKFPRHRGLSLPEPAAGVSKQYARLPV</sequence>